<organism evidence="1 2">
    <name type="scientific">Photinus pyralis</name>
    <name type="common">Common eastern firefly</name>
    <name type="synonym">Lampyris pyralis</name>
    <dbReference type="NCBI Taxonomy" id="7054"/>
    <lineage>
        <taxon>Eukaryota</taxon>
        <taxon>Metazoa</taxon>
        <taxon>Ecdysozoa</taxon>
        <taxon>Arthropoda</taxon>
        <taxon>Hexapoda</taxon>
        <taxon>Insecta</taxon>
        <taxon>Pterygota</taxon>
        <taxon>Neoptera</taxon>
        <taxon>Endopterygota</taxon>
        <taxon>Coleoptera</taxon>
        <taxon>Polyphaga</taxon>
        <taxon>Elateriformia</taxon>
        <taxon>Elateroidea</taxon>
        <taxon>Lampyridae</taxon>
        <taxon>Lampyrinae</taxon>
        <taxon>Photinus</taxon>
    </lineage>
</organism>
<protein>
    <submittedName>
        <fullName evidence="1">Uncharacterized protein</fullName>
    </submittedName>
</protein>
<accession>A0A5N4AHV0</accession>
<proteinExistence type="predicted"/>
<evidence type="ECO:0000313" key="2">
    <source>
        <dbReference type="Proteomes" id="UP000327044"/>
    </source>
</evidence>
<evidence type="ECO:0000313" key="1">
    <source>
        <dbReference type="EMBL" id="KAB0796881.1"/>
    </source>
</evidence>
<dbReference type="EMBL" id="VVIM01000007">
    <property type="protein sequence ID" value="KAB0796881.1"/>
    <property type="molecule type" value="Genomic_DNA"/>
</dbReference>
<gene>
    <name evidence="1" type="ORF">PPYR_10942</name>
</gene>
<dbReference type="InParanoid" id="A0A5N4AHV0"/>
<dbReference type="Proteomes" id="UP000327044">
    <property type="component" value="Unassembled WGS sequence"/>
</dbReference>
<dbReference type="AlphaFoldDB" id="A0A5N4AHV0"/>
<sequence>MELRALIDIGLQNMHILNTTAYDGLCLNAKSEIIYENGCFVTVFGVSSIIFLLPATCNKWSLSVLKMFVGQIYKIVGIWRFILLHNEGEQILYSRKWGALG</sequence>
<reference evidence="1 2" key="1">
    <citation type="journal article" date="2018" name="Elife">
        <title>Firefly genomes illuminate parallel origins of bioluminescence in beetles.</title>
        <authorList>
            <person name="Fallon T.R."/>
            <person name="Lower S.E."/>
            <person name="Chang C.H."/>
            <person name="Bessho-Uehara M."/>
            <person name="Martin G.J."/>
            <person name="Bewick A.J."/>
            <person name="Behringer M."/>
            <person name="Debat H.J."/>
            <person name="Wong I."/>
            <person name="Day J.C."/>
            <person name="Suvorov A."/>
            <person name="Silva C.J."/>
            <person name="Stanger-Hall K.F."/>
            <person name="Hall D.W."/>
            <person name="Schmitz R.J."/>
            <person name="Nelson D.R."/>
            <person name="Lewis S.M."/>
            <person name="Shigenobu S."/>
            <person name="Bybee S.M."/>
            <person name="Larracuente A.M."/>
            <person name="Oba Y."/>
            <person name="Weng J.K."/>
        </authorList>
    </citation>
    <scope>NUCLEOTIDE SEQUENCE [LARGE SCALE GENOMIC DNA]</scope>
    <source>
        <strain evidence="1">1611_PpyrPB1</strain>
        <tissue evidence="1">Whole body</tissue>
    </source>
</reference>
<comment type="caution">
    <text evidence="1">The sequence shown here is derived from an EMBL/GenBank/DDBJ whole genome shotgun (WGS) entry which is preliminary data.</text>
</comment>
<name>A0A5N4AHV0_PHOPY</name>
<keyword evidence="2" id="KW-1185">Reference proteome</keyword>